<evidence type="ECO:0000256" key="2">
    <source>
        <dbReference type="ARBA" id="ARBA00022737"/>
    </source>
</evidence>
<sequence>MDKPQIICHNEKSVTFSIYDGKWVPCSAKFVIMGSRPNSKGVLQLYEMTSGDPQLIKEIDKDSFFKCGTFDASSLRDRYLATGNDCGQLQLWDLENLSKPVYEVTAHEGCLNCIDGVAGQSIGCGAPEIVTGGRDGIVKLWDPRQQDPVTTLEPNDANNKRDCWTVALGNSYNNSERAICAGYDNGDIKLVDLRKMALRWDTNVKNGVCSLQFDRKEIEMNKLVATTLESKFFLFDLRTQHPKKGFAVLKEKAHESTVWGVSHLPQNREIFMTCGGNGTVYLWKYNYPEKRTRPDGEGVNMGVVGELSLLQNYTLSSQPISTFHWSSAKQGLALATSFDQTFRIVFVTKLHLI</sequence>
<dbReference type="Pfam" id="PF00400">
    <property type="entry name" value="WD40"/>
    <property type="match status" value="2"/>
</dbReference>
<dbReference type="eggNOG" id="ENOG502QRKB">
    <property type="taxonomic scope" value="Eukaryota"/>
</dbReference>
<reference evidence="4" key="1">
    <citation type="submission" date="2013-04" db="EMBL/GenBank/DDBJ databases">
        <title>An insight into the transcriptome of the digestive tract of the blood sucking bug, Rhodnius prolixus.</title>
        <authorList>
            <person name="Ribeiro J.M.C."/>
            <person name="Genta F.A."/>
            <person name="Sorgine M.H.F."/>
            <person name="Paiva-Silva G.O."/>
            <person name="Majerowicz D."/>
            <person name="Medeiros M."/>
            <person name="Koerich L."/>
            <person name="Terra W.R."/>
            <person name="Ferreira C."/>
            <person name="Pimentel A.C."/>
            <person name="Bisch P.M."/>
            <person name="Diniz M.M.P."/>
            <person name="Nascimento R."/>
            <person name="Salmon D."/>
            <person name="Silber A.M."/>
            <person name="Alves M."/>
            <person name="Oliveira M.F."/>
            <person name="Gondim K.C."/>
            <person name="Silva Neto M.A.C."/>
            <person name="Atella G.C."/>
            <person name="Araujo H."/>
            <person name="Dias F.S."/>
            <person name="Polycarpo C.R."/>
            <person name="Fampa P."/>
            <person name="Melo A.C."/>
            <person name="Tanaka A.S."/>
            <person name="Balczun C."/>
            <person name="Oliveira J.H.M."/>
            <person name="Goncalves R."/>
            <person name="Lazoski C."/>
            <person name="Pereira M.A."/>
            <person name="Rivera-Pomar R."/>
            <person name="Diambra L."/>
            <person name="Schaub G.A."/>
            <person name="Garcia E.S."/>
            <person name="Azambuja P."/>
            <person name="Braz G.R.C."/>
            <person name="Oliveira P.L."/>
        </authorList>
    </citation>
    <scope>NUCLEOTIDE SEQUENCE</scope>
</reference>
<dbReference type="SUPFAM" id="SSF50978">
    <property type="entry name" value="WD40 repeat-like"/>
    <property type="match status" value="1"/>
</dbReference>
<dbReference type="OMA" id="CLWKYNY"/>
<dbReference type="InterPro" id="IPR036322">
    <property type="entry name" value="WD40_repeat_dom_sf"/>
</dbReference>
<reference evidence="6" key="2">
    <citation type="submission" date="2015-04" db="EMBL/GenBank/DDBJ databases">
        <authorList>
            <person name="Wilson R.K."/>
            <person name="Warren W."/>
            <person name="Dotson E."/>
            <person name="Oliveira P.L."/>
        </authorList>
    </citation>
    <scope>NUCLEOTIDE SEQUENCE</scope>
</reference>
<feature type="repeat" description="WD" evidence="3">
    <location>
        <begin position="129"/>
        <end position="151"/>
    </location>
</feature>
<dbReference type="EMBL" id="ACPB03002190">
    <property type="status" value="NOT_ANNOTATED_CDS"/>
    <property type="molecule type" value="Genomic_DNA"/>
</dbReference>
<dbReference type="PROSITE" id="PS50082">
    <property type="entry name" value="WD_REPEATS_2"/>
    <property type="match status" value="1"/>
</dbReference>
<protein>
    <submittedName>
        <fullName evidence="5">WD_REPEATS_REGION domain-containing protein</fullName>
    </submittedName>
</protein>
<dbReference type="Gene3D" id="2.130.10.10">
    <property type="entry name" value="YVTN repeat-like/Quinoprotein amine dehydrogenase"/>
    <property type="match status" value="1"/>
</dbReference>
<dbReference type="HOGENOM" id="CLU_062543_0_0_1"/>
<evidence type="ECO:0000313" key="6">
    <source>
        <dbReference type="Proteomes" id="UP000015103"/>
    </source>
</evidence>
<proteinExistence type="evidence at transcript level"/>
<accession>R4FNM7</accession>
<reference evidence="5" key="3">
    <citation type="submission" date="2015-05" db="UniProtKB">
        <authorList>
            <consortium name="EnsemblMetazoa"/>
        </authorList>
    </citation>
    <scope>IDENTIFICATION</scope>
</reference>
<evidence type="ECO:0000256" key="3">
    <source>
        <dbReference type="PROSITE-ProRule" id="PRU00221"/>
    </source>
</evidence>
<dbReference type="GeneID" id="141447824"/>
<keyword evidence="2" id="KW-0677">Repeat</keyword>
<dbReference type="VEuPathDB" id="VectorBase:RPRC014411"/>
<dbReference type="EMBL" id="GAHY01000523">
    <property type="protein sequence ID" value="JAA76987.1"/>
    <property type="molecule type" value="mRNA"/>
</dbReference>
<keyword evidence="6" id="KW-1185">Reference proteome</keyword>
<dbReference type="AlphaFoldDB" id="R4FNM7"/>
<evidence type="ECO:0000313" key="4">
    <source>
        <dbReference type="EMBL" id="JAA76987.1"/>
    </source>
</evidence>
<name>R4FNM7_RHOPR</name>
<dbReference type="RefSeq" id="XP_073971803.1">
    <property type="nucleotide sequence ID" value="XM_074115702.1"/>
</dbReference>
<dbReference type="InterPro" id="IPR015943">
    <property type="entry name" value="WD40/YVTN_repeat-like_dom_sf"/>
</dbReference>
<dbReference type="RefSeq" id="XP_073971802.1">
    <property type="nucleotide sequence ID" value="XM_074115701.1"/>
</dbReference>
<evidence type="ECO:0000313" key="5">
    <source>
        <dbReference type="EnsemblMetazoa" id="RPRC014411-PA"/>
    </source>
</evidence>
<organism evidence="4">
    <name type="scientific">Rhodnius prolixus</name>
    <name type="common">Triatomid bug</name>
    <dbReference type="NCBI Taxonomy" id="13249"/>
    <lineage>
        <taxon>Eukaryota</taxon>
        <taxon>Metazoa</taxon>
        <taxon>Ecdysozoa</taxon>
        <taxon>Arthropoda</taxon>
        <taxon>Hexapoda</taxon>
        <taxon>Insecta</taxon>
        <taxon>Pterygota</taxon>
        <taxon>Neoptera</taxon>
        <taxon>Paraneoptera</taxon>
        <taxon>Hemiptera</taxon>
        <taxon>Heteroptera</taxon>
        <taxon>Panheteroptera</taxon>
        <taxon>Cimicomorpha</taxon>
        <taxon>Reduviidae</taxon>
        <taxon>Triatominae</taxon>
        <taxon>Rhodnius</taxon>
    </lineage>
</organism>
<dbReference type="PANTHER" id="PTHR10971">
    <property type="entry name" value="MRNA EXPORT FACTOR AND BUB3"/>
    <property type="match status" value="1"/>
</dbReference>
<dbReference type="SMART" id="SM00320">
    <property type="entry name" value="WD40"/>
    <property type="match status" value="4"/>
</dbReference>
<evidence type="ECO:0000256" key="1">
    <source>
        <dbReference type="ARBA" id="ARBA00022574"/>
    </source>
</evidence>
<dbReference type="Proteomes" id="UP000015103">
    <property type="component" value="Unassembled WGS sequence"/>
</dbReference>
<dbReference type="InterPro" id="IPR001680">
    <property type="entry name" value="WD40_rpt"/>
</dbReference>
<dbReference type="EnsemblMetazoa" id="RPRC014411-RA">
    <property type="protein sequence ID" value="RPRC014411-PA"/>
    <property type="gene ID" value="RPRC014411"/>
</dbReference>
<keyword evidence="1 3" id="KW-0853">WD repeat</keyword>
<dbReference type="STRING" id="13249.R4FNM7"/>